<dbReference type="Pfam" id="PF04143">
    <property type="entry name" value="Sulf_transp"/>
    <property type="match status" value="1"/>
</dbReference>
<evidence type="ECO:0000256" key="9">
    <source>
        <dbReference type="SAM" id="Phobius"/>
    </source>
</evidence>
<protein>
    <submittedName>
        <fullName evidence="10">Uncharacterized protein</fullName>
    </submittedName>
</protein>
<reference evidence="10 11" key="1">
    <citation type="submission" date="2019-07" db="EMBL/GenBank/DDBJ databases">
        <title>Genomic Encyclopedia of Type Strains, Phase I: the one thousand microbial genomes (KMG-I) project.</title>
        <authorList>
            <person name="Kyrpides N."/>
        </authorList>
    </citation>
    <scope>NUCLEOTIDE SEQUENCE [LARGE SCALE GENOMIC DNA]</scope>
    <source>
        <strain evidence="10 11">DSM 16647</strain>
    </source>
</reference>
<evidence type="ECO:0000256" key="3">
    <source>
        <dbReference type="ARBA" id="ARBA00022475"/>
    </source>
</evidence>
<dbReference type="GO" id="GO:0005886">
    <property type="term" value="C:plasma membrane"/>
    <property type="evidence" value="ECO:0007669"/>
    <property type="project" value="UniProtKB-SubCell"/>
</dbReference>
<gene>
    <name evidence="10" type="ORF">LZ11_02322</name>
</gene>
<proteinExistence type="inferred from homology"/>
<keyword evidence="11" id="KW-1185">Reference proteome</keyword>
<dbReference type="EMBL" id="VNHO01000039">
    <property type="protein sequence ID" value="TYP48404.1"/>
    <property type="molecule type" value="Genomic_DNA"/>
</dbReference>
<feature type="transmembrane region" description="Helical" evidence="9">
    <location>
        <begin position="97"/>
        <end position="115"/>
    </location>
</feature>
<dbReference type="AlphaFoldDB" id="A0A5S5AF51"/>
<keyword evidence="6 9" id="KW-1133">Transmembrane helix</keyword>
<feature type="transmembrane region" description="Helical" evidence="9">
    <location>
        <begin position="127"/>
        <end position="152"/>
    </location>
</feature>
<sequence>MKNKELLKEELKRYADVILKEPFPYWFGAILLGILNVCLLAVSGEPWRITTHFAHWGAWVARAFGARPEFWAFYDEQDNAAALAGGFLRDGGSVQNLGIIAGALLAALLASQFRFKKIKNYKQVIGAVIGGFLMGYGARLAFGCNIGALFSGISSMSLHGWIFMAAMSAGAYLGSRLLIKFFLY</sequence>
<keyword evidence="3" id="KW-1003">Cell membrane</keyword>
<comment type="subcellular location">
    <subcellularLocation>
        <location evidence="1">Cell inner membrane</location>
        <topology evidence="1">Multi-pass membrane protein</topology>
    </subcellularLocation>
</comment>
<keyword evidence="2" id="KW-0813">Transport</keyword>
<feature type="transmembrane region" description="Helical" evidence="9">
    <location>
        <begin position="158"/>
        <end position="179"/>
    </location>
</feature>
<evidence type="ECO:0000256" key="6">
    <source>
        <dbReference type="ARBA" id="ARBA00022989"/>
    </source>
</evidence>
<dbReference type="RefSeq" id="WP_148867980.1">
    <property type="nucleotide sequence ID" value="NZ_VNHO01000039.1"/>
</dbReference>
<name>A0A5S5AF51_9FIRM</name>
<feature type="transmembrane region" description="Helical" evidence="9">
    <location>
        <begin position="23"/>
        <end position="42"/>
    </location>
</feature>
<comment type="similarity">
    <text evidence="8">Belongs to the TsuA/YedE (TC 9.B.102) family.</text>
</comment>
<organism evidence="10 11">
    <name type="scientific">Thermosediminibacter litoriperuensis</name>
    <dbReference type="NCBI Taxonomy" id="291989"/>
    <lineage>
        <taxon>Bacteria</taxon>
        <taxon>Bacillati</taxon>
        <taxon>Bacillota</taxon>
        <taxon>Clostridia</taxon>
        <taxon>Thermosediminibacterales</taxon>
        <taxon>Thermosediminibacteraceae</taxon>
        <taxon>Thermosediminibacter</taxon>
    </lineage>
</organism>
<dbReference type="InterPro" id="IPR007272">
    <property type="entry name" value="Sulf_transp_TsuA/YedE"/>
</dbReference>
<dbReference type="PANTHER" id="PTHR30574">
    <property type="entry name" value="INNER MEMBRANE PROTEIN YEDE"/>
    <property type="match status" value="1"/>
</dbReference>
<evidence type="ECO:0000256" key="2">
    <source>
        <dbReference type="ARBA" id="ARBA00022448"/>
    </source>
</evidence>
<evidence type="ECO:0000256" key="1">
    <source>
        <dbReference type="ARBA" id="ARBA00004429"/>
    </source>
</evidence>
<evidence type="ECO:0000256" key="7">
    <source>
        <dbReference type="ARBA" id="ARBA00023136"/>
    </source>
</evidence>
<comment type="caution">
    <text evidence="10">The sequence shown here is derived from an EMBL/GenBank/DDBJ whole genome shotgun (WGS) entry which is preliminary data.</text>
</comment>
<dbReference type="PANTHER" id="PTHR30574:SF1">
    <property type="entry name" value="SULPHUR TRANSPORT DOMAIN-CONTAINING PROTEIN"/>
    <property type="match status" value="1"/>
</dbReference>
<evidence type="ECO:0000313" key="10">
    <source>
        <dbReference type="EMBL" id="TYP48404.1"/>
    </source>
</evidence>
<accession>A0A5S5AF51</accession>
<keyword evidence="5 9" id="KW-0812">Transmembrane</keyword>
<evidence type="ECO:0000256" key="4">
    <source>
        <dbReference type="ARBA" id="ARBA00022519"/>
    </source>
</evidence>
<keyword evidence="4" id="KW-0997">Cell inner membrane</keyword>
<evidence type="ECO:0000313" key="11">
    <source>
        <dbReference type="Proteomes" id="UP000322294"/>
    </source>
</evidence>
<keyword evidence="7 9" id="KW-0472">Membrane</keyword>
<evidence type="ECO:0000256" key="5">
    <source>
        <dbReference type="ARBA" id="ARBA00022692"/>
    </source>
</evidence>
<dbReference type="OrthoDB" id="9794165at2"/>
<dbReference type="Proteomes" id="UP000322294">
    <property type="component" value="Unassembled WGS sequence"/>
</dbReference>
<evidence type="ECO:0000256" key="8">
    <source>
        <dbReference type="ARBA" id="ARBA00035655"/>
    </source>
</evidence>